<dbReference type="Proteomes" id="UP000483820">
    <property type="component" value="Chromosome V"/>
</dbReference>
<gene>
    <name evidence="1" type="ORF">GCK72_020286</name>
</gene>
<proteinExistence type="predicted"/>
<dbReference type="RefSeq" id="XP_003116692.2">
    <property type="nucleotide sequence ID" value="XM_003116644.2"/>
</dbReference>
<reference evidence="1 2" key="1">
    <citation type="submission" date="2019-12" db="EMBL/GenBank/DDBJ databases">
        <title>Chromosome-level assembly of the Caenorhabditis remanei genome.</title>
        <authorList>
            <person name="Teterina A.A."/>
            <person name="Willis J.H."/>
            <person name="Phillips P.C."/>
        </authorList>
    </citation>
    <scope>NUCLEOTIDE SEQUENCE [LARGE SCALE GENOMIC DNA]</scope>
    <source>
        <strain evidence="1 2">PX506</strain>
        <tissue evidence="1">Whole organism</tissue>
    </source>
</reference>
<organism evidence="1 2">
    <name type="scientific">Caenorhabditis remanei</name>
    <name type="common">Caenorhabditis vulgaris</name>
    <dbReference type="NCBI Taxonomy" id="31234"/>
    <lineage>
        <taxon>Eukaryota</taxon>
        <taxon>Metazoa</taxon>
        <taxon>Ecdysozoa</taxon>
        <taxon>Nematoda</taxon>
        <taxon>Chromadorea</taxon>
        <taxon>Rhabditida</taxon>
        <taxon>Rhabditina</taxon>
        <taxon>Rhabditomorpha</taxon>
        <taxon>Rhabditoidea</taxon>
        <taxon>Rhabditidae</taxon>
        <taxon>Peloderinae</taxon>
        <taxon>Caenorhabditis</taxon>
    </lineage>
</organism>
<sequence>MASESVMFLMSMSNTMATLWPAPIEMDFIDEGELVETENDARKINASRWTVCSNIIRLHLKRMKDCGVEISIGKSTDLGVSMTRGNSDDKLQSLLDVVKSISKMTKSNGEASAEFAIREIEKMARAEKQCDKKQIHWFADAEMFVDLDLELINRKFPPNLVNMYVIGELRTFHENFESSKEVTNLLILGNVNVRFLVCPADLYELRSEILSEKRYETSENSVKCRVGKSSFEIKVLQTHRVGKPVWLFNKIRFIGFLPEIDLCRVGFFTQKISVESQVSISCETSSGNQILWSLAEYMFSEFRKPRVVLFSYKGEKKNRGFCFMVASEEKTGGGAIMSLIQLRKSIKKKLKKSLELVEEIEEKSTPLPNHSYQQVAPADISVIKRRMMEIGKTKEPEAKRMKFEKFAGEYDLINGRNTFMETTSAWRKHYGLVDSKNADGNNNS</sequence>
<accession>A0A6A5GH19</accession>
<protein>
    <submittedName>
        <fullName evidence="1">Uncharacterized protein</fullName>
    </submittedName>
</protein>
<dbReference type="KEGG" id="crq:GCK72_020286"/>
<evidence type="ECO:0000313" key="1">
    <source>
        <dbReference type="EMBL" id="KAF1753729.1"/>
    </source>
</evidence>
<dbReference type="AlphaFoldDB" id="A0A6A5GH19"/>
<comment type="caution">
    <text evidence="1">The sequence shown here is derived from an EMBL/GenBank/DDBJ whole genome shotgun (WGS) entry which is preliminary data.</text>
</comment>
<dbReference type="EMBL" id="WUAV01000005">
    <property type="protein sequence ID" value="KAF1753729.1"/>
    <property type="molecule type" value="Genomic_DNA"/>
</dbReference>
<evidence type="ECO:0000313" key="2">
    <source>
        <dbReference type="Proteomes" id="UP000483820"/>
    </source>
</evidence>
<dbReference type="CTD" id="9820619"/>
<dbReference type="GeneID" id="9820619"/>
<name>A0A6A5GH19_CAERE</name>